<feature type="non-terminal residue" evidence="12">
    <location>
        <position position="1"/>
    </location>
</feature>
<dbReference type="EMBL" id="SRMA01026928">
    <property type="protein sequence ID" value="TRY65344.1"/>
    <property type="molecule type" value="Genomic_DNA"/>
</dbReference>
<dbReference type="PANTHER" id="PTHR46543:SF1">
    <property type="entry name" value="ZINC FINGER CCHC DOMAIN-CONTAINING PROTEIN 7"/>
    <property type="match status" value="1"/>
</dbReference>
<dbReference type="Proteomes" id="UP000316079">
    <property type="component" value="Unassembled WGS sequence"/>
</dbReference>
<comment type="caution">
    <text evidence="12">The sequence shown here is derived from an EMBL/GenBank/DDBJ whole genome shotgun (WGS) entry which is preliminary data.</text>
</comment>
<reference evidence="12 13" key="1">
    <citation type="journal article" date="2019" name="Sci. Data">
        <title>Hybrid genome assembly and annotation of Danionella translucida.</title>
        <authorList>
            <person name="Kadobianskyi M."/>
            <person name="Schulze L."/>
            <person name="Schuelke M."/>
            <person name="Judkewitz B."/>
        </authorList>
    </citation>
    <scope>NUCLEOTIDE SEQUENCE [LARGE SCALE GENOMIC DNA]</scope>
    <source>
        <strain evidence="12 13">Bolton</strain>
    </source>
</reference>
<keyword evidence="5" id="KW-0862">Zinc</keyword>
<feature type="compositionally biased region" description="Low complexity" evidence="10">
    <location>
        <begin position="134"/>
        <end position="146"/>
    </location>
</feature>
<evidence type="ECO:0000256" key="4">
    <source>
        <dbReference type="ARBA" id="ARBA00022771"/>
    </source>
</evidence>
<evidence type="ECO:0000256" key="5">
    <source>
        <dbReference type="ARBA" id="ARBA00022833"/>
    </source>
</evidence>
<dbReference type="PANTHER" id="PTHR46543">
    <property type="entry name" value="ZINC FINGER CCHC DOMAIN-CONTAINING PROTEIN 7"/>
    <property type="match status" value="1"/>
</dbReference>
<name>A0A553NIS5_9TELE</name>
<keyword evidence="13" id="KW-1185">Reference proteome</keyword>
<evidence type="ECO:0000259" key="11">
    <source>
        <dbReference type="PROSITE" id="PS50158"/>
    </source>
</evidence>
<dbReference type="GO" id="GO:0071039">
    <property type="term" value="P:nuclear polyadenylation-dependent CUT catabolic process"/>
    <property type="evidence" value="ECO:0007669"/>
    <property type="project" value="TreeGrafter"/>
</dbReference>
<comment type="subcellular location">
    <subcellularLocation>
        <location evidence="1">Nucleus</location>
    </subcellularLocation>
</comment>
<keyword evidence="2" id="KW-0479">Metal-binding</keyword>
<sequence>TTVGPLKKCSNPEACRKPAYCYNCSKKGHFGHECSQKRMYNGSFPSLPFISYYDTPKDINIREHRMKKKAREMQEAGLISADGGFENSTPQPSRKKVKTSDKQSPYQQCSHKNNHKQPPKKRLAHSLKYPQVPQQNKNWNSQKQNSRTPWRSEKHTAHGAFNPQEQRQRGGKKKKSSLLALEEGANFPRSSKKTAERKRFHSSSQTFSKKPVRLFGTEKNNSKKKCKSKKKERNQRLMQTKAVKSSAVYPSDENLFEIKQKKGRRSK</sequence>
<feature type="compositionally biased region" description="Basic residues" evidence="10">
    <location>
        <begin position="222"/>
        <end position="233"/>
    </location>
</feature>
<gene>
    <name evidence="12" type="ORF">DNTS_005922</name>
</gene>
<feature type="region of interest" description="Disordered" evidence="10">
    <location>
        <begin position="67"/>
        <end position="249"/>
    </location>
</feature>
<dbReference type="GO" id="GO:0071035">
    <property type="term" value="P:nuclear polyadenylation-dependent rRNA catabolic process"/>
    <property type="evidence" value="ECO:0007669"/>
    <property type="project" value="TreeGrafter"/>
</dbReference>
<dbReference type="OrthoDB" id="7608935at2759"/>
<evidence type="ECO:0000256" key="3">
    <source>
        <dbReference type="ARBA" id="ARBA00022737"/>
    </source>
</evidence>
<dbReference type="GO" id="GO:0008270">
    <property type="term" value="F:zinc ion binding"/>
    <property type="evidence" value="ECO:0007669"/>
    <property type="project" value="UniProtKB-KW"/>
</dbReference>
<keyword evidence="6" id="KW-0539">Nucleus</keyword>
<feature type="compositionally biased region" description="Polar residues" evidence="10">
    <location>
        <begin position="102"/>
        <end position="111"/>
    </location>
</feature>
<evidence type="ECO:0000256" key="10">
    <source>
        <dbReference type="SAM" id="MobiDB-lite"/>
    </source>
</evidence>
<dbReference type="GO" id="GO:0071031">
    <property type="term" value="P:nuclear mRNA surveillance of mRNA 3'-end processing"/>
    <property type="evidence" value="ECO:0007669"/>
    <property type="project" value="TreeGrafter"/>
</dbReference>
<proteinExistence type="predicted"/>
<dbReference type="Gene3D" id="4.10.60.10">
    <property type="entry name" value="Zinc finger, CCHC-type"/>
    <property type="match status" value="1"/>
</dbReference>
<feature type="compositionally biased region" description="Basic residues" evidence="10">
    <location>
        <begin position="112"/>
        <end position="125"/>
    </location>
</feature>
<organism evidence="12 13">
    <name type="scientific">Danionella cerebrum</name>
    <dbReference type="NCBI Taxonomy" id="2873325"/>
    <lineage>
        <taxon>Eukaryota</taxon>
        <taxon>Metazoa</taxon>
        <taxon>Chordata</taxon>
        <taxon>Craniata</taxon>
        <taxon>Vertebrata</taxon>
        <taxon>Euteleostomi</taxon>
        <taxon>Actinopterygii</taxon>
        <taxon>Neopterygii</taxon>
        <taxon>Teleostei</taxon>
        <taxon>Ostariophysi</taxon>
        <taxon>Cypriniformes</taxon>
        <taxon>Danionidae</taxon>
        <taxon>Danioninae</taxon>
        <taxon>Danionella</taxon>
    </lineage>
</organism>
<dbReference type="STRING" id="623744.A0A553NIS5"/>
<dbReference type="GO" id="GO:0071038">
    <property type="term" value="P:TRAMP-dependent tRNA surveillance pathway"/>
    <property type="evidence" value="ECO:0007669"/>
    <property type="project" value="TreeGrafter"/>
</dbReference>
<dbReference type="GO" id="GO:0003723">
    <property type="term" value="F:RNA binding"/>
    <property type="evidence" value="ECO:0007669"/>
    <property type="project" value="TreeGrafter"/>
</dbReference>
<dbReference type="AlphaFoldDB" id="A0A553NIS5"/>
<evidence type="ECO:0000256" key="2">
    <source>
        <dbReference type="ARBA" id="ARBA00022723"/>
    </source>
</evidence>
<accession>A0A553NIS5</accession>
<dbReference type="InterPro" id="IPR001878">
    <property type="entry name" value="Znf_CCHC"/>
</dbReference>
<keyword evidence="3" id="KW-0677">Repeat</keyword>
<evidence type="ECO:0000313" key="12">
    <source>
        <dbReference type="EMBL" id="TRY65344.1"/>
    </source>
</evidence>
<dbReference type="PROSITE" id="PS50158">
    <property type="entry name" value="ZF_CCHC"/>
    <property type="match status" value="1"/>
</dbReference>
<evidence type="ECO:0000256" key="8">
    <source>
        <dbReference type="ARBA" id="ARBA00043023"/>
    </source>
</evidence>
<evidence type="ECO:0000256" key="9">
    <source>
        <dbReference type="PROSITE-ProRule" id="PRU00047"/>
    </source>
</evidence>
<keyword evidence="4 9" id="KW-0863">Zinc-finger</keyword>
<feature type="domain" description="CCHC-type" evidence="11">
    <location>
        <begin position="21"/>
        <end position="36"/>
    </location>
</feature>
<evidence type="ECO:0000256" key="1">
    <source>
        <dbReference type="ARBA" id="ARBA00004123"/>
    </source>
</evidence>
<evidence type="ECO:0000256" key="6">
    <source>
        <dbReference type="ARBA" id="ARBA00023242"/>
    </source>
</evidence>
<dbReference type="GO" id="GO:0071037">
    <property type="term" value="P:nuclear polyadenylation-dependent snRNA catabolic process"/>
    <property type="evidence" value="ECO:0007669"/>
    <property type="project" value="TreeGrafter"/>
</dbReference>
<evidence type="ECO:0000256" key="7">
    <source>
        <dbReference type="ARBA" id="ARBA00041190"/>
    </source>
</evidence>
<dbReference type="InterPro" id="IPR051644">
    <property type="entry name" value="TRAMP_AT-DNA-binding"/>
</dbReference>
<dbReference type="GO" id="GO:0071036">
    <property type="term" value="P:nuclear polyadenylation-dependent snoRNA catabolic process"/>
    <property type="evidence" value="ECO:0007669"/>
    <property type="project" value="TreeGrafter"/>
</dbReference>
<feature type="compositionally biased region" description="Basic residues" evidence="10">
    <location>
        <begin position="190"/>
        <end position="201"/>
    </location>
</feature>
<dbReference type="GO" id="GO:0031499">
    <property type="term" value="C:TRAMP complex"/>
    <property type="evidence" value="ECO:0007669"/>
    <property type="project" value="TreeGrafter"/>
</dbReference>
<protein>
    <recommendedName>
        <fullName evidence="7">Zinc finger CCHC domain-containing protein 7</fullName>
    </recommendedName>
    <alternativeName>
        <fullName evidence="8">TRAMP-like complex RNA-binding factor ZCCHC7</fullName>
    </alternativeName>
</protein>
<evidence type="ECO:0000313" key="13">
    <source>
        <dbReference type="Proteomes" id="UP000316079"/>
    </source>
</evidence>